<dbReference type="SUPFAM" id="SSF56935">
    <property type="entry name" value="Porins"/>
    <property type="match status" value="1"/>
</dbReference>
<proteinExistence type="predicted"/>
<dbReference type="Gene3D" id="2.40.160.10">
    <property type="entry name" value="Porin"/>
    <property type="match status" value="1"/>
</dbReference>
<dbReference type="Proteomes" id="UP000001366">
    <property type="component" value="Chromosome"/>
</dbReference>
<protein>
    <submittedName>
        <fullName evidence="2">Phosphate-selective porin O and P superfamily protein</fullName>
    </submittedName>
</protein>
<keyword evidence="1" id="KW-0732">Signal</keyword>
<sequence length="392" mass="44050">MRKKAWKIVVPSLLTASLLLNSPSEAAAKFKINDESNVWISFLLQLRGEWLEDGQIDGSGWKSDFYIRRARILFGGKINRYVDFFVETDNPNMGKDTAIKDNAGNTIGYKSSTESRTFIQDAWVRLTFSKAFKVVFGQILLPFSHNNATGATSLLGLDYNLSVVKFPQTGHFVWRDYGAEVMGLVSLPAGSLDYRVGIFDGVETLKGTGVTINGDDNYRLTGRIQYNLFDSEGFYYKGTYLGKKKIVSIGAGFDYQKDAAADSYDSPTKVDDYKAWTVDLFVDYPLENSDVVTFEAGYINYDYGNLNSSDGKAVYAQFGYLFNKNIGIGKVEPVLRYQNFDSSISGNDTTEYYIGFAYWIDGFRANIKAEYKINESDASKQDAVYLQTQILF</sequence>
<dbReference type="InterPro" id="IPR010870">
    <property type="entry name" value="Porin_O/P"/>
</dbReference>
<keyword evidence="3" id="KW-1185">Reference proteome</keyword>
<dbReference type="EMBL" id="CP001230">
    <property type="protein sequence ID" value="ACO03971.1"/>
    <property type="molecule type" value="Genomic_DNA"/>
</dbReference>
<dbReference type="eggNOG" id="COG3746">
    <property type="taxonomic scope" value="Bacteria"/>
</dbReference>
<dbReference type="KEGG" id="pmx:PERMA_0835"/>
<evidence type="ECO:0000256" key="1">
    <source>
        <dbReference type="SAM" id="SignalP"/>
    </source>
</evidence>
<evidence type="ECO:0000313" key="3">
    <source>
        <dbReference type="Proteomes" id="UP000001366"/>
    </source>
</evidence>
<dbReference type="InterPro" id="IPR023614">
    <property type="entry name" value="Porin_dom_sf"/>
</dbReference>
<dbReference type="HOGENOM" id="CLU_695843_0_0_0"/>
<dbReference type="Pfam" id="PF07396">
    <property type="entry name" value="Porin_O_P"/>
    <property type="match status" value="1"/>
</dbReference>
<dbReference type="RefSeq" id="WP_012676210.1">
    <property type="nucleotide sequence ID" value="NC_012440.1"/>
</dbReference>
<dbReference type="PaxDb" id="123214-PERMA_0835"/>
<organism evidence="2 3">
    <name type="scientific">Persephonella marina (strain DSM 14350 / EX-H1)</name>
    <dbReference type="NCBI Taxonomy" id="123214"/>
    <lineage>
        <taxon>Bacteria</taxon>
        <taxon>Pseudomonadati</taxon>
        <taxon>Aquificota</taxon>
        <taxon>Aquificia</taxon>
        <taxon>Aquificales</taxon>
        <taxon>Hydrogenothermaceae</taxon>
        <taxon>Persephonella</taxon>
    </lineage>
</organism>
<gene>
    <name evidence="2" type="ordered locus">PERMA_0835</name>
</gene>
<reference evidence="2 3" key="1">
    <citation type="journal article" date="2009" name="J. Bacteriol.">
        <title>Complete and draft genome sequences of six members of the Aquificales.</title>
        <authorList>
            <person name="Reysenbach A.L."/>
            <person name="Hamamura N."/>
            <person name="Podar M."/>
            <person name="Griffiths E."/>
            <person name="Ferreira S."/>
            <person name="Hochstein R."/>
            <person name="Heidelberg J."/>
            <person name="Johnson J."/>
            <person name="Mead D."/>
            <person name="Pohorille A."/>
            <person name="Sarmiento M."/>
            <person name="Schweighofer K."/>
            <person name="Seshadri R."/>
            <person name="Voytek M.A."/>
        </authorList>
    </citation>
    <scope>NUCLEOTIDE SEQUENCE [LARGE SCALE GENOMIC DNA]</scope>
    <source>
        <strain evidence="3">DSM 14350 / EX-H1</strain>
    </source>
</reference>
<accession>C0QPM6</accession>
<evidence type="ECO:0000313" key="2">
    <source>
        <dbReference type="EMBL" id="ACO03971.1"/>
    </source>
</evidence>
<feature type="chain" id="PRO_5002900677" evidence="1">
    <location>
        <begin position="27"/>
        <end position="392"/>
    </location>
</feature>
<feature type="signal peptide" evidence="1">
    <location>
        <begin position="1"/>
        <end position="26"/>
    </location>
</feature>
<dbReference type="AlphaFoldDB" id="C0QPM6"/>
<name>C0QPM6_PERMH</name>
<dbReference type="STRING" id="123214.PERMA_0835"/>